<dbReference type="SUPFAM" id="SSF48403">
    <property type="entry name" value="Ankyrin repeat"/>
    <property type="match status" value="2"/>
</dbReference>
<feature type="transmembrane region" description="Helical" evidence="2">
    <location>
        <begin position="643"/>
        <end position="668"/>
    </location>
</feature>
<dbReference type="GO" id="GO:0016020">
    <property type="term" value="C:membrane"/>
    <property type="evidence" value="ECO:0007669"/>
    <property type="project" value="TreeGrafter"/>
</dbReference>
<accession>A0AAJ6Y924</accession>
<dbReference type="RefSeq" id="XP_011047003.1">
    <property type="nucleotide sequence ID" value="XM_011048701.1"/>
</dbReference>
<dbReference type="InterPro" id="IPR002110">
    <property type="entry name" value="Ankyrin_rpt"/>
</dbReference>
<feature type="region of interest" description="Disordered" evidence="1">
    <location>
        <begin position="338"/>
        <end position="376"/>
    </location>
</feature>
<feature type="compositionally biased region" description="Basic and acidic residues" evidence="1">
    <location>
        <begin position="226"/>
        <end position="240"/>
    </location>
</feature>
<dbReference type="Proteomes" id="UP000694918">
    <property type="component" value="Unplaced"/>
</dbReference>
<keyword evidence="2" id="KW-0472">Membrane</keyword>
<keyword evidence="2" id="KW-0812">Transmembrane</keyword>
<protein>
    <submittedName>
        <fullName evidence="5">Uncharacterized protein LOC105141472 isoform X2</fullName>
    </submittedName>
</protein>
<evidence type="ECO:0000313" key="5">
    <source>
        <dbReference type="RefSeq" id="XP_011047003.1"/>
    </source>
</evidence>
<evidence type="ECO:0000259" key="3">
    <source>
        <dbReference type="Pfam" id="PF13962"/>
    </source>
</evidence>
<name>A0AAJ6Y924_POPEU</name>
<feature type="transmembrane region" description="Helical" evidence="2">
    <location>
        <begin position="615"/>
        <end position="637"/>
    </location>
</feature>
<evidence type="ECO:0000256" key="1">
    <source>
        <dbReference type="SAM" id="MobiDB-lite"/>
    </source>
</evidence>
<dbReference type="InterPro" id="IPR026961">
    <property type="entry name" value="PGG_dom"/>
</dbReference>
<organism evidence="4 5">
    <name type="scientific">Populus euphratica</name>
    <name type="common">Euphrates poplar</name>
    <dbReference type="NCBI Taxonomy" id="75702"/>
    <lineage>
        <taxon>Eukaryota</taxon>
        <taxon>Viridiplantae</taxon>
        <taxon>Streptophyta</taxon>
        <taxon>Embryophyta</taxon>
        <taxon>Tracheophyta</taxon>
        <taxon>Spermatophyta</taxon>
        <taxon>Magnoliopsida</taxon>
        <taxon>eudicotyledons</taxon>
        <taxon>Gunneridae</taxon>
        <taxon>Pentapetalae</taxon>
        <taxon>rosids</taxon>
        <taxon>fabids</taxon>
        <taxon>Malpighiales</taxon>
        <taxon>Salicaceae</taxon>
        <taxon>Saliceae</taxon>
        <taxon>Populus</taxon>
    </lineage>
</organism>
<dbReference type="Pfam" id="PF12796">
    <property type="entry name" value="Ank_2"/>
    <property type="match status" value="1"/>
</dbReference>
<proteinExistence type="predicted"/>
<dbReference type="Pfam" id="PF13962">
    <property type="entry name" value="PGG"/>
    <property type="match status" value="1"/>
</dbReference>
<dbReference type="GeneID" id="105141472"/>
<feature type="domain" description="PGG" evidence="3">
    <location>
        <begin position="523"/>
        <end position="634"/>
    </location>
</feature>
<dbReference type="SMART" id="SM00248">
    <property type="entry name" value="ANK"/>
    <property type="match status" value="5"/>
</dbReference>
<reference evidence="5" key="1">
    <citation type="submission" date="2025-08" db="UniProtKB">
        <authorList>
            <consortium name="RefSeq"/>
        </authorList>
    </citation>
    <scope>IDENTIFICATION</scope>
</reference>
<evidence type="ECO:0000313" key="4">
    <source>
        <dbReference type="Proteomes" id="UP000694918"/>
    </source>
</evidence>
<dbReference type="AlphaFoldDB" id="A0AAJ6Y924"/>
<sequence length="703" mass="79300">MGFDEYRKFKGLYESMRKGKKTEVIHQYAMMSEEPSSSMTVCEDTVLHMAINMRQESIAREILKHHIKDRRTLIRENVFGDTILHEAASTNMTTLVKELLEKEPLLLSMPNKYDEMPLFKAAQFGHTEMFKLLAGEVGNEGPEKVKHHLSRSDKTTILHMTILAEFFDLAYVIAKKYPGLVAAEDGKGKIALQLLSSNPSAFKSGSSYGFLKSFINYCVPDDDAERNDSSGEEDRYKGMLDVDQEDEDGDKSRDSKLPKMLKVLVDIFFMIIQKISSVLRKMNQSLWSLFRKGWPVMENIRKEKRKHESALRLAKLLIADDTSWEHISTEEDIGKISVVNPAAKEEGGGGGEGEAGSAPTPTSLPQAPGKSKANNLDGEADTSLLLATSNGIVEIVEEILDVYPQAVEHVSRKGQNIMHVAIKNRQKEIFNMVKKMEIPMTRLVRRIDENGYTLLHHVAVMQYYSGGTMPGPALQLQEELHWFDRVQKIIPPHYEMHRSRYKDETAEEFFNRTHTKLLKEAQEWLKRTSESCSTVAVLIATVAFAAAYTVPGGSNQDTGLPVLLHDPIFLVFTVMDVLSLASSLTSVVMFLSILTSPFQLQDFSQSLPRKLTLGFSFLFFSVAVMMLTFTATILLIVHLKKRWTTLLIYTVAFLPVSIFAVLQVPLYLTFMNTLKTSINLIRVPINSVRSLVRATLSSICKRR</sequence>
<dbReference type="PANTHER" id="PTHR24177:SF215">
    <property type="entry name" value="PGG DOMAIN-CONTAINING PROTEIN"/>
    <property type="match status" value="1"/>
</dbReference>
<dbReference type="PANTHER" id="PTHR24177">
    <property type="entry name" value="CASKIN"/>
    <property type="match status" value="1"/>
</dbReference>
<dbReference type="InterPro" id="IPR036770">
    <property type="entry name" value="Ankyrin_rpt-contain_sf"/>
</dbReference>
<keyword evidence="2" id="KW-1133">Transmembrane helix</keyword>
<gene>
    <name evidence="5" type="primary">LOC105141472</name>
</gene>
<feature type="region of interest" description="Disordered" evidence="1">
    <location>
        <begin position="224"/>
        <end position="254"/>
    </location>
</feature>
<keyword evidence="4" id="KW-1185">Reference proteome</keyword>
<dbReference type="Gene3D" id="1.25.40.20">
    <property type="entry name" value="Ankyrin repeat-containing domain"/>
    <property type="match status" value="2"/>
</dbReference>
<feature type="transmembrane region" description="Helical" evidence="2">
    <location>
        <begin position="568"/>
        <end position="594"/>
    </location>
</feature>
<evidence type="ECO:0000256" key="2">
    <source>
        <dbReference type="SAM" id="Phobius"/>
    </source>
</evidence>